<dbReference type="GO" id="GO:0003884">
    <property type="term" value="F:D-amino-acid oxidase activity"/>
    <property type="evidence" value="ECO:0007669"/>
    <property type="project" value="InterPro"/>
</dbReference>
<keyword evidence="5" id="KW-0560">Oxidoreductase</keyword>
<dbReference type="FunCoup" id="G4U2M9">
    <property type="interactions" value="56"/>
</dbReference>
<protein>
    <submittedName>
        <fullName evidence="8">WGS project CAFZ00000000 data, contig PIRI_contig_0006</fullName>
    </submittedName>
</protein>
<dbReference type="SUPFAM" id="SSF54373">
    <property type="entry name" value="FAD-linked reductases, C-terminal domain"/>
    <property type="match status" value="1"/>
</dbReference>
<evidence type="ECO:0000313" key="9">
    <source>
        <dbReference type="Proteomes" id="UP000007148"/>
    </source>
</evidence>
<dbReference type="PANTHER" id="PTHR11530:SF11">
    <property type="entry name" value="D-ASPARTATE OXIDASE"/>
    <property type="match status" value="1"/>
</dbReference>
<comment type="similarity">
    <text evidence="2">Belongs to the DAMOX/DASOX family.</text>
</comment>
<feature type="binding site" evidence="6">
    <location>
        <position position="332"/>
    </location>
    <ligand>
        <name>D-dopa</name>
        <dbReference type="ChEBI" id="CHEBI:149689"/>
    </ligand>
</feature>
<dbReference type="InterPro" id="IPR023209">
    <property type="entry name" value="DAO"/>
</dbReference>
<dbReference type="STRING" id="1109443.G4U2M9"/>
<dbReference type="Pfam" id="PF01266">
    <property type="entry name" value="DAO"/>
    <property type="match status" value="1"/>
</dbReference>
<sequence>MDLNTENITVLGAGVVGLSTALQLQERGFKVTIVAECLPEDEKSIRYTSHWAGAHHVSLAADSRQSNMDQATFEKMWAMSADPATERLFLRLDQEEYYIEERLCESLKFYPNFEPIPPESLPTFARSGAKFKTVTIDTPNYLRHLIETFKQKGGHVVRASVQHLSQLVDGAFGVAPPDGVVICAGIGARTLGGLEDKEVYPIRGQTVLLRAPWVTFGRTCSSSDGLWTYIIPRRSGDVIVGGIKVANDWYPHPLKEVTEDILKRGLELCPELAPEEIRAKRAPTVEDLKPLIIEEGCGLRPARTDGIRLESVPVVTRNLGQLPVVFNYGHGGYGYQSSWGSAAIAADLVVASLKGVFTVAA</sequence>
<proteinExistence type="inferred from homology"/>
<evidence type="ECO:0000256" key="3">
    <source>
        <dbReference type="ARBA" id="ARBA00022630"/>
    </source>
</evidence>
<keyword evidence="3" id="KW-0285">Flavoprotein</keyword>
<dbReference type="EMBL" id="CAFZ01001876">
    <property type="protein sequence ID" value="CCA77841.1"/>
    <property type="molecule type" value="Genomic_DNA"/>
</dbReference>
<organism evidence="8 9">
    <name type="scientific">Serendipita indica (strain DSM 11827)</name>
    <name type="common">Root endophyte fungus</name>
    <name type="synonym">Piriformospora indica</name>
    <dbReference type="NCBI Taxonomy" id="1109443"/>
    <lineage>
        <taxon>Eukaryota</taxon>
        <taxon>Fungi</taxon>
        <taxon>Dikarya</taxon>
        <taxon>Basidiomycota</taxon>
        <taxon>Agaricomycotina</taxon>
        <taxon>Agaricomycetes</taxon>
        <taxon>Sebacinales</taxon>
        <taxon>Serendipitaceae</taxon>
        <taxon>Serendipita</taxon>
    </lineage>
</organism>
<evidence type="ECO:0000256" key="2">
    <source>
        <dbReference type="ARBA" id="ARBA00006730"/>
    </source>
</evidence>
<dbReference type="GO" id="GO:0071949">
    <property type="term" value="F:FAD binding"/>
    <property type="evidence" value="ECO:0007669"/>
    <property type="project" value="InterPro"/>
</dbReference>
<evidence type="ECO:0000256" key="5">
    <source>
        <dbReference type="ARBA" id="ARBA00023002"/>
    </source>
</evidence>
<feature type="binding site" evidence="6">
    <location>
        <begin position="48"/>
        <end position="49"/>
    </location>
    <ligand>
        <name>FAD</name>
        <dbReference type="ChEBI" id="CHEBI:57692"/>
    </ligand>
</feature>
<dbReference type="InterPro" id="IPR006076">
    <property type="entry name" value="FAD-dep_OxRdtase"/>
</dbReference>
<reference evidence="8 9" key="1">
    <citation type="journal article" date="2011" name="PLoS Pathog.">
        <title>Endophytic Life Strategies Decoded by Genome and Transcriptome Analyses of the Mutualistic Root Symbiont Piriformospora indica.</title>
        <authorList>
            <person name="Zuccaro A."/>
            <person name="Lahrmann U."/>
            <person name="Guldener U."/>
            <person name="Langen G."/>
            <person name="Pfiffi S."/>
            <person name="Biedenkopf D."/>
            <person name="Wong P."/>
            <person name="Samans B."/>
            <person name="Grimm C."/>
            <person name="Basiewicz M."/>
            <person name="Murat C."/>
            <person name="Martin F."/>
            <person name="Kogel K.H."/>
        </authorList>
    </citation>
    <scope>NUCLEOTIDE SEQUENCE [LARGE SCALE GENOMIC DNA]</scope>
    <source>
        <strain evidence="8 9">DSM 11827</strain>
    </source>
</reference>
<dbReference type="GO" id="GO:0005737">
    <property type="term" value="C:cytoplasm"/>
    <property type="evidence" value="ECO:0007669"/>
    <property type="project" value="TreeGrafter"/>
</dbReference>
<dbReference type="Gene3D" id="3.40.50.720">
    <property type="entry name" value="NAD(P)-binding Rossmann-like Domain"/>
    <property type="match status" value="1"/>
</dbReference>
<accession>G4U2M9</accession>
<feature type="binding site" evidence="6">
    <location>
        <position position="161"/>
    </location>
    <ligand>
        <name>FAD</name>
        <dbReference type="ChEBI" id="CHEBI:57692"/>
    </ligand>
</feature>
<gene>
    <name evidence="8" type="ORF">PIIN_00488</name>
</gene>
<dbReference type="OrthoDB" id="2015447at2759"/>
<keyword evidence="4 6" id="KW-0274">FAD</keyword>
<dbReference type="GO" id="GO:0019478">
    <property type="term" value="P:D-amino acid catabolic process"/>
    <property type="evidence" value="ECO:0007669"/>
    <property type="project" value="TreeGrafter"/>
</dbReference>
<dbReference type="Proteomes" id="UP000007148">
    <property type="component" value="Unassembled WGS sequence"/>
</dbReference>
<evidence type="ECO:0000256" key="1">
    <source>
        <dbReference type="ARBA" id="ARBA00001974"/>
    </source>
</evidence>
<feature type="binding site" evidence="6">
    <location>
        <position position="300"/>
    </location>
    <ligand>
        <name>D-dopa</name>
        <dbReference type="ChEBI" id="CHEBI:149689"/>
    </ligand>
</feature>
<dbReference type="PIRSF" id="PIRSF000189">
    <property type="entry name" value="D-aa_oxidase"/>
    <property type="match status" value="1"/>
</dbReference>
<feature type="binding site" evidence="6">
    <location>
        <position position="229"/>
    </location>
    <ligand>
        <name>D-dopa</name>
        <dbReference type="ChEBI" id="CHEBI:149689"/>
    </ligand>
</feature>
<comment type="cofactor">
    <cofactor evidence="1 6">
        <name>FAD</name>
        <dbReference type="ChEBI" id="CHEBI:57692"/>
    </cofactor>
</comment>
<dbReference type="OMA" id="TTWYLEP"/>
<evidence type="ECO:0000313" key="8">
    <source>
        <dbReference type="EMBL" id="CCA77841.1"/>
    </source>
</evidence>
<evidence type="ECO:0000256" key="4">
    <source>
        <dbReference type="ARBA" id="ARBA00022827"/>
    </source>
</evidence>
<dbReference type="Gene3D" id="3.30.9.10">
    <property type="entry name" value="D-Amino Acid Oxidase, subunit A, domain 2"/>
    <property type="match status" value="1"/>
</dbReference>
<dbReference type="HOGENOM" id="CLU_034311_1_1_1"/>
<evidence type="ECO:0000259" key="7">
    <source>
        <dbReference type="Pfam" id="PF01266"/>
    </source>
</evidence>
<comment type="caution">
    <text evidence="8">The sequence shown here is derived from an EMBL/GenBank/DDBJ whole genome shotgun (WGS) entry which is preliminary data.</text>
</comment>
<dbReference type="AlphaFoldDB" id="G4U2M9"/>
<dbReference type="SUPFAM" id="SSF51971">
    <property type="entry name" value="Nucleotide-binding domain"/>
    <property type="match status" value="1"/>
</dbReference>
<name>G4U2M9_SERID</name>
<dbReference type="PANTHER" id="PTHR11530">
    <property type="entry name" value="D-AMINO ACID OXIDASE"/>
    <property type="match status" value="1"/>
</dbReference>
<feature type="domain" description="FAD dependent oxidoreductase" evidence="7">
    <location>
        <begin position="8"/>
        <end position="348"/>
    </location>
</feature>
<evidence type="ECO:0000256" key="6">
    <source>
        <dbReference type="PIRSR" id="PIRSR000189-1"/>
    </source>
</evidence>
<dbReference type="InParanoid" id="G4U2M9"/>
<dbReference type="eggNOG" id="KOG3923">
    <property type="taxonomic scope" value="Eukaryota"/>
</dbReference>
<keyword evidence="9" id="KW-1185">Reference proteome</keyword>